<evidence type="ECO:0000313" key="1">
    <source>
        <dbReference type="EMBL" id="KAF0760273.1"/>
    </source>
</evidence>
<sequence length="161" mass="18460">MCKHSECSANEIEKEMIRSVVKRKAETELHNIQPFFGLPFLPPEEVEDAFTKLISDCPMSDFSFSDYLLETYIIPDSKFNPTLWAGHPKDEPRTTNGAEAFHRYFNQQFYTPHPHIHQVLNYAQTSCLFGICAQTSTTLSKRLSSKKVLPTDLKLSQKRCG</sequence>
<gene>
    <name evidence="1" type="ORF">FWK35_00017948</name>
</gene>
<evidence type="ECO:0000313" key="2">
    <source>
        <dbReference type="Proteomes" id="UP000478052"/>
    </source>
</evidence>
<reference evidence="1 2" key="1">
    <citation type="submission" date="2019-08" db="EMBL/GenBank/DDBJ databases">
        <title>Whole genome of Aphis craccivora.</title>
        <authorList>
            <person name="Voronova N.V."/>
            <person name="Shulinski R.S."/>
            <person name="Bandarenka Y.V."/>
            <person name="Zhorov D.G."/>
            <person name="Warner D."/>
        </authorList>
    </citation>
    <scope>NUCLEOTIDE SEQUENCE [LARGE SCALE GENOMIC DNA]</scope>
    <source>
        <strain evidence="1">180601</strain>
        <tissue evidence="1">Whole Body</tissue>
    </source>
</reference>
<dbReference type="EMBL" id="VUJU01002733">
    <property type="protein sequence ID" value="KAF0760273.1"/>
    <property type="molecule type" value="Genomic_DNA"/>
</dbReference>
<evidence type="ECO:0008006" key="3">
    <source>
        <dbReference type="Google" id="ProtNLM"/>
    </source>
</evidence>
<proteinExistence type="predicted"/>
<dbReference type="Proteomes" id="UP000478052">
    <property type="component" value="Unassembled WGS sequence"/>
</dbReference>
<protein>
    <recommendedName>
        <fullName evidence="3">MULE domain-containing protein</fullName>
    </recommendedName>
</protein>
<keyword evidence="2" id="KW-1185">Reference proteome</keyword>
<comment type="caution">
    <text evidence="1">The sequence shown here is derived from an EMBL/GenBank/DDBJ whole genome shotgun (WGS) entry which is preliminary data.</text>
</comment>
<name>A0A6G0YRL5_APHCR</name>
<dbReference type="AlphaFoldDB" id="A0A6G0YRL5"/>
<dbReference type="OrthoDB" id="6608270at2759"/>
<organism evidence="1 2">
    <name type="scientific">Aphis craccivora</name>
    <name type="common">Cowpea aphid</name>
    <dbReference type="NCBI Taxonomy" id="307492"/>
    <lineage>
        <taxon>Eukaryota</taxon>
        <taxon>Metazoa</taxon>
        <taxon>Ecdysozoa</taxon>
        <taxon>Arthropoda</taxon>
        <taxon>Hexapoda</taxon>
        <taxon>Insecta</taxon>
        <taxon>Pterygota</taxon>
        <taxon>Neoptera</taxon>
        <taxon>Paraneoptera</taxon>
        <taxon>Hemiptera</taxon>
        <taxon>Sternorrhyncha</taxon>
        <taxon>Aphidomorpha</taxon>
        <taxon>Aphidoidea</taxon>
        <taxon>Aphididae</taxon>
        <taxon>Aphidini</taxon>
        <taxon>Aphis</taxon>
        <taxon>Aphis</taxon>
    </lineage>
</organism>
<accession>A0A6G0YRL5</accession>